<name>A0ABS0KBZ9_9ACTN</name>
<keyword evidence="1" id="KW-1133">Transmembrane helix</keyword>
<keyword evidence="3" id="KW-1185">Reference proteome</keyword>
<dbReference type="EMBL" id="JADOTY010000001">
    <property type="protein sequence ID" value="MBG6106015.1"/>
    <property type="molecule type" value="Genomic_DNA"/>
</dbReference>
<evidence type="ECO:0000313" key="2">
    <source>
        <dbReference type="EMBL" id="MBG6106015.1"/>
    </source>
</evidence>
<keyword evidence="1" id="KW-0812">Transmembrane</keyword>
<reference evidence="2 3" key="1">
    <citation type="submission" date="2020-11" db="EMBL/GenBank/DDBJ databases">
        <title>Sequencing the genomes of 1000 actinobacteria strains.</title>
        <authorList>
            <person name="Klenk H.-P."/>
        </authorList>
    </citation>
    <scope>NUCLEOTIDE SEQUENCE [LARGE SCALE GENOMIC DNA]</scope>
    <source>
        <strain evidence="2 3">DSM 101695</strain>
    </source>
</reference>
<protein>
    <submittedName>
        <fullName evidence="2">L-asparagine transporter-like permease</fullName>
    </submittedName>
</protein>
<comment type="caution">
    <text evidence="2">The sequence shown here is derived from an EMBL/GenBank/DDBJ whole genome shotgun (WGS) entry which is preliminary data.</text>
</comment>
<dbReference type="Proteomes" id="UP000631791">
    <property type="component" value="Unassembled WGS sequence"/>
</dbReference>
<organism evidence="2 3">
    <name type="scientific">Micromonospora vinacea</name>
    <dbReference type="NCBI Taxonomy" id="709878"/>
    <lineage>
        <taxon>Bacteria</taxon>
        <taxon>Bacillati</taxon>
        <taxon>Actinomycetota</taxon>
        <taxon>Actinomycetes</taxon>
        <taxon>Micromonosporales</taxon>
        <taxon>Micromonosporaceae</taxon>
        <taxon>Micromonospora</taxon>
    </lineage>
</organism>
<dbReference type="RefSeq" id="WP_196924230.1">
    <property type="nucleotide sequence ID" value="NZ_JADOTY010000001.1"/>
</dbReference>
<sequence length="64" mass="7202">MSLVSPDAPFAKLLGVALFGTATTWVLIFATHAALRRWPADEARRRRCRCPAVGPPMPQRRRRT</sequence>
<keyword evidence="1" id="KW-0472">Membrane</keyword>
<evidence type="ECO:0000313" key="3">
    <source>
        <dbReference type="Proteomes" id="UP000631791"/>
    </source>
</evidence>
<feature type="transmembrane region" description="Helical" evidence="1">
    <location>
        <begin position="13"/>
        <end position="35"/>
    </location>
</feature>
<evidence type="ECO:0000256" key="1">
    <source>
        <dbReference type="SAM" id="Phobius"/>
    </source>
</evidence>
<gene>
    <name evidence="2" type="ORF">IW249_006429</name>
</gene>
<proteinExistence type="predicted"/>
<accession>A0ABS0KBZ9</accession>